<keyword evidence="7 11" id="KW-0472">Membrane</keyword>
<evidence type="ECO:0000256" key="10">
    <source>
        <dbReference type="ARBA" id="ARBA00023288"/>
    </source>
</evidence>
<comment type="similarity">
    <text evidence="3 11">Belongs to the PrsA family.</text>
</comment>
<dbReference type="InterPro" id="IPR027304">
    <property type="entry name" value="Trigger_fact/SurA_dom_sf"/>
</dbReference>
<dbReference type="EMBL" id="CP096983">
    <property type="protein sequence ID" value="URZ13335.1"/>
    <property type="molecule type" value="Genomic_DNA"/>
</dbReference>
<dbReference type="InterPro" id="IPR046357">
    <property type="entry name" value="PPIase_dom_sf"/>
</dbReference>
<dbReference type="SUPFAM" id="SSF54534">
    <property type="entry name" value="FKBP-like"/>
    <property type="match status" value="1"/>
</dbReference>
<evidence type="ECO:0000313" key="13">
    <source>
        <dbReference type="Proteomes" id="UP000190951"/>
    </source>
</evidence>
<name>A0A1S8LR93_9CLOT</name>
<keyword evidence="4 11" id="KW-1003">Cell membrane</keyword>
<keyword evidence="9 11" id="KW-0413">Isomerase</keyword>
<evidence type="ECO:0000256" key="8">
    <source>
        <dbReference type="ARBA" id="ARBA00023139"/>
    </source>
</evidence>
<dbReference type="STRING" id="84029.CROST_08820"/>
<evidence type="ECO:0000256" key="2">
    <source>
        <dbReference type="ARBA" id="ARBA00004193"/>
    </source>
</evidence>
<dbReference type="Pfam" id="PF13145">
    <property type="entry name" value="Rotamase_2"/>
    <property type="match status" value="1"/>
</dbReference>
<evidence type="ECO:0000256" key="6">
    <source>
        <dbReference type="ARBA" id="ARBA00023110"/>
    </source>
</evidence>
<dbReference type="KEGG" id="crw:CROST_041000"/>
<evidence type="ECO:0000256" key="9">
    <source>
        <dbReference type="ARBA" id="ARBA00023235"/>
    </source>
</evidence>
<dbReference type="Proteomes" id="UP000190951">
    <property type="component" value="Chromosome"/>
</dbReference>
<gene>
    <name evidence="11 12" type="primary">prsA</name>
    <name evidence="12" type="ORF">CROST_041000</name>
</gene>
<keyword evidence="6 11" id="KW-0697">Rotamase</keyword>
<dbReference type="GO" id="GO:0003755">
    <property type="term" value="F:peptidyl-prolyl cis-trans isomerase activity"/>
    <property type="evidence" value="ECO:0007669"/>
    <property type="project" value="UniProtKB-UniRule"/>
</dbReference>
<sequence length="333" mass="37785">MKSAKQMATALLVGMFTFSAVGCSMVEKRPDVVNAKVVATIYGDQNITRGDIDNLSKGVVAQLKTQYGDSYDKNEEAVSALKKEKEQILTSLIDQKIFLKKAKDKKITLTKDEMKTNVDDVYNQYKQQYKTESEFKSQLSQYGYTVAQFKEQLKNRAICDKLIQQVVKDAKVSDEEAQKYYDSHKNSYTQSPNTIHLAHILVKTESEAKKAKARIDKGEDFGAVAKAVSTDGSKDKGGDLGDIQENDSNYDKTFMKAALKLKDNEVSSPVHTQFGWHVIKCIKRTQYPPKDFNSVKDEIKQTLLNTKQKNLYQKTLKKWESEANIQKNEKNLM</sequence>
<dbReference type="HAMAP" id="MF_01145">
    <property type="entry name" value="Foldase_PrsA"/>
    <property type="match status" value="1"/>
</dbReference>
<dbReference type="PROSITE" id="PS01096">
    <property type="entry name" value="PPIC_PPIASE_1"/>
    <property type="match status" value="1"/>
</dbReference>
<comment type="subcellular location">
    <subcellularLocation>
        <location evidence="2 11">Cell membrane</location>
        <topology evidence="2 11">Lipid-anchor</topology>
    </subcellularLocation>
</comment>
<evidence type="ECO:0000256" key="7">
    <source>
        <dbReference type="ARBA" id="ARBA00023136"/>
    </source>
</evidence>
<comment type="function">
    <text evidence="11">Plays a major role in protein secretion by helping the post-translocational extracellular folding of several secreted proteins.</text>
</comment>
<keyword evidence="8 11" id="KW-0564">Palmitate</keyword>
<dbReference type="InterPro" id="IPR023059">
    <property type="entry name" value="Foldase_PrsA"/>
</dbReference>
<dbReference type="EC" id="5.2.1.8" evidence="11"/>
<protein>
    <recommendedName>
        <fullName evidence="11">Foldase protein PrsA</fullName>
        <ecNumber evidence="11">5.2.1.8</ecNumber>
    </recommendedName>
</protein>
<dbReference type="PANTHER" id="PTHR47245">
    <property type="entry name" value="PEPTIDYLPROLYL ISOMERASE"/>
    <property type="match status" value="1"/>
</dbReference>
<dbReference type="PANTHER" id="PTHR47245:SF1">
    <property type="entry name" value="FOLDASE PROTEIN PRSA"/>
    <property type="match status" value="1"/>
</dbReference>
<dbReference type="PROSITE" id="PS51257">
    <property type="entry name" value="PROKAR_LIPOPROTEIN"/>
    <property type="match status" value="1"/>
</dbReference>
<proteinExistence type="inferred from homology"/>
<dbReference type="NCBIfam" id="NF000809">
    <property type="entry name" value="PRK00059.1"/>
    <property type="match status" value="1"/>
</dbReference>
<dbReference type="GO" id="GO:0006457">
    <property type="term" value="P:protein folding"/>
    <property type="evidence" value="ECO:0007669"/>
    <property type="project" value="UniProtKB-UniRule"/>
</dbReference>
<dbReference type="GO" id="GO:0005886">
    <property type="term" value="C:plasma membrane"/>
    <property type="evidence" value="ECO:0007669"/>
    <property type="project" value="UniProtKB-SubCell"/>
</dbReference>
<accession>A0A1S8LR93</accession>
<evidence type="ECO:0000256" key="11">
    <source>
        <dbReference type="HAMAP-Rule" id="MF_01145"/>
    </source>
</evidence>
<dbReference type="RefSeq" id="WP_077835486.1">
    <property type="nucleotide sequence ID" value="NZ_CP096983.1"/>
</dbReference>
<dbReference type="Gene3D" id="1.10.4030.10">
    <property type="entry name" value="Porin chaperone SurA, peptide-binding domain"/>
    <property type="match status" value="1"/>
</dbReference>
<evidence type="ECO:0000256" key="5">
    <source>
        <dbReference type="ARBA" id="ARBA00022729"/>
    </source>
</evidence>
<evidence type="ECO:0000256" key="3">
    <source>
        <dbReference type="ARBA" id="ARBA00006071"/>
    </source>
</evidence>
<comment type="catalytic activity">
    <reaction evidence="1 11">
        <text>[protein]-peptidylproline (omega=180) = [protein]-peptidylproline (omega=0)</text>
        <dbReference type="Rhea" id="RHEA:16237"/>
        <dbReference type="Rhea" id="RHEA-COMP:10747"/>
        <dbReference type="Rhea" id="RHEA-COMP:10748"/>
        <dbReference type="ChEBI" id="CHEBI:83833"/>
        <dbReference type="ChEBI" id="CHEBI:83834"/>
        <dbReference type="EC" id="5.2.1.8"/>
    </reaction>
</comment>
<dbReference type="InterPro" id="IPR050245">
    <property type="entry name" value="PrsA_foldase"/>
</dbReference>
<dbReference type="SUPFAM" id="SSF109998">
    <property type="entry name" value="Triger factor/SurA peptide-binding domain-like"/>
    <property type="match status" value="1"/>
</dbReference>
<dbReference type="AlphaFoldDB" id="A0A1S8LR93"/>
<keyword evidence="5 11" id="KW-0732">Signal</keyword>
<dbReference type="InterPro" id="IPR023058">
    <property type="entry name" value="PPIase_PpiC_CS"/>
</dbReference>
<reference evidence="12 13" key="1">
    <citation type="submission" date="2022-04" db="EMBL/GenBank/DDBJ databases">
        <title>Genome sequence of C. roseum typestrain.</title>
        <authorList>
            <person name="Poehlein A."/>
            <person name="Schoch T."/>
            <person name="Duerre P."/>
            <person name="Daniel R."/>
        </authorList>
    </citation>
    <scope>NUCLEOTIDE SEQUENCE [LARGE SCALE GENOMIC DNA]</scope>
    <source>
        <strain evidence="12 13">DSM 7320</strain>
    </source>
</reference>
<evidence type="ECO:0000256" key="4">
    <source>
        <dbReference type="ARBA" id="ARBA00022475"/>
    </source>
</evidence>
<dbReference type="InterPro" id="IPR000297">
    <property type="entry name" value="PPIase_PpiC"/>
</dbReference>
<dbReference type="PROSITE" id="PS50198">
    <property type="entry name" value="PPIC_PPIASE_2"/>
    <property type="match status" value="1"/>
</dbReference>
<evidence type="ECO:0000256" key="1">
    <source>
        <dbReference type="ARBA" id="ARBA00000971"/>
    </source>
</evidence>
<dbReference type="Pfam" id="PF13624">
    <property type="entry name" value="SurA_N_3"/>
    <property type="match status" value="1"/>
</dbReference>
<evidence type="ECO:0000313" key="12">
    <source>
        <dbReference type="EMBL" id="URZ13335.1"/>
    </source>
</evidence>
<keyword evidence="13" id="KW-1185">Reference proteome</keyword>
<keyword evidence="10 11" id="KW-0449">Lipoprotein</keyword>
<organism evidence="12 13">
    <name type="scientific">Clostridium felsineum</name>
    <dbReference type="NCBI Taxonomy" id="36839"/>
    <lineage>
        <taxon>Bacteria</taxon>
        <taxon>Bacillati</taxon>
        <taxon>Bacillota</taxon>
        <taxon>Clostridia</taxon>
        <taxon>Eubacteriales</taxon>
        <taxon>Clostridiaceae</taxon>
        <taxon>Clostridium</taxon>
    </lineage>
</organism>
<dbReference type="Gene3D" id="3.10.50.40">
    <property type="match status" value="1"/>
</dbReference>